<feature type="compositionally biased region" description="Pro residues" evidence="1">
    <location>
        <begin position="38"/>
        <end position="51"/>
    </location>
</feature>
<keyword evidence="2" id="KW-0472">Membrane</keyword>
<feature type="compositionally biased region" description="Low complexity" evidence="1">
    <location>
        <begin position="147"/>
        <end position="156"/>
    </location>
</feature>
<accession>A0A6H9YYQ3</accession>
<dbReference type="AlphaFoldDB" id="A0A6H9YYQ3"/>
<comment type="caution">
    <text evidence="3">The sequence shown here is derived from an EMBL/GenBank/DDBJ whole genome shotgun (WGS) entry which is preliminary data.</text>
</comment>
<sequence>MSAPVAADAEVVGDKTMMVPPPTPAWAPSQDAALGGLPPAPPSTLPPPPSPAEGLSTPSSGGFPASSGGFPASSGGFQAASGSLPASSGGFPAASGSLPPADPESTAAWTFDPDDDLEDDPAPGSGPGTGGAPAAFGAAPPPPPPSWAGAGAGPSPYGTEPPAESIVPDSWFAPARTPDEQPQGAAQSPQQQATQQWAPQQPPAGDSWSMDATQVALPAHQQQQPLDASATMMDQGRPQFDGNATMLDQGMPHPNAPFSPGMDPHGMQPHGMQPGGYPGPGGPMGPHGMPVDPAYGGQPPPRSSGGVSKALVITVAALVVVALVTVGLVMWPEGEKKPPAAKPPATTAPNKKVSDDKPLPVATKQQAMAVHRLLNASAQTRRELAAAIGKTRKCEDLPAAMTGFQGVAQRRQNQLRRTNGLKLDKLSRGEQLRAALRQSFQGSLEVDQALMTWAQQAQQNCNGKPKPDATQAPGRAAAERKATLGKKQLVKLWNPIAKKTGHPQRRWNGV</sequence>
<reference evidence="3 4" key="1">
    <citation type="submission" date="2019-09" db="EMBL/GenBank/DDBJ databases">
        <title>Actinomadura physcomitrii sp. nov., a novel actinomycete isolated from moss [Physcomitrium sphaericum (Ludw) Fuernr].</title>
        <authorList>
            <person name="Zhuang X."/>
            <person name="Liu C."/>
        </authorList>
    </citation>
    <scope>NUCLEOTIDE SEQUENCE [LARGE SCALE GENOMIC DNA]</scope>
    <source>
        <strain evidence="3 4">HMC1</strain>
    </source>
</reference>
<feature type="compositionally biased region" description="Low complexity" evidence="1">
    <location>
        <begin position="181"/>
        <end position="199"/>
    </location>
</feature>
<dbReference type="OrthoDB" id="3763497at2"/>
<proteinExistence type="predicted"/>
<gene>
    <name evidence="3" type="ORF">F8566_18460</name>
</gene>
<evidence type="ECO:0000313" key="4">
    <source>
        <dbReference type="Proteomes" id="UP000468735"/>
    </source>
</evidence>
<keyword evidence="2" id="KW-0812">Transmembrane</keyword>
<dbReference type="EMBL" id="WBMT01000008">
    <property type="protein sequence ID" value="KAB2347867.1"/>
    <property type="molecule type" value="Genomic_DNA"/>
</dbReference>
<dbReference type="RefSeq" id="WP_151561490.1">
    <property type="nucleotide sequence ID" value="NZ_WBMT01000008.1"/>
</dbReference>
<feature type="compositionally biased region" description="Acidic residues" evidence="1">
    <location>
        <begin position="112"/>
        <end position="121"/>
    </location>
</feature>
<keyword evidence="4" id="KW-1185">Reference proteome</keyword>
<evidence type="ECO:0000256" key="1">
    <source>
        <dbReference type="SAM" id="MobiDB-lite"/>
    </source>
</evidence>
<name>A0A6H9YYQ3_9ACTN</name>
<feature type="region of interest" description="Disordered" evidence="1">
    <location>
        <begin position="1"/>
        <end position="211"/>
    </location>
</feature>
<protein>
    <submittedName>
        <fullName evidence="3">Uncharacterized protein</fullName>
    </submittedName>
</protein>
<feature type="compositionally biased region" description="Low complexity" evidence="1">
    <location>
        <begin position="52"/>
        <end position="99"/>
    </location>
</feature>
<dbReference type="Proteomes" id="UP000468735">
    <property type="component" value="Unassembled WGS sequence"/>
</dbReference>
<feature type="transmembrane region" description="Helical" evidence="2">
    <location>
        <begin position="310"/>
        <end position="331"/>
    </location>
</feature>
<feature type="region of interest" description="Disordered" evidence="1">
    <location>
        <begin position="333"/>
        <end position="357"/>
    </location>
</feature>
<feature type="compositionally biased region" description="Gly residues" evidence="1">
    <location>
        <begin position="273"/>
        <end position="285"/>
    </location>
</feature>
<evidence type="ECO:0000313" key="3">
    <source>
        <dbReference type="EMBL" id="KAB2347867.1"/>
    </source>
</evidence>
<keyword evidence="2" id="KW-1133">Transmembrane helix</keyword>
<organism evidence="3 4">
    <name type="scientific">Actinomadura rudentiformis</name>
    <dbReference type="NCBI Taxonomy" id="359158"/>
    <lineage>
        <taxon>Bacteria</taxon>
        <taxon>Bacillati</taxon>
        <taxon>Actinomycetota</taxon>
        <taxon>Actinomycetes</taxon>
        <taxon>Streptosporangiales</taxon>
        <taxon>Thermomonosporaceae</taxon>
        <taxon>Actinomadura</taxon>
    </lineage>
</organism>
<evidence type="ECO:0000256" key="2">
    <source>
        <dbReference type="SAM" id="Phobius"/>
    </source>
</evidence>
<feature type="region of interest" description="Disordered" evidence="1">
    <location>
        <begin position="233"/>
        <end position="306"/>
    </location>
</feature>